<dbReference type="InterPro" id="IPR001471">
    <property type="entry name" value="AP2/ERF_dom"/>
</dbReference>
<keyword evidence="4" id="KW-0804">Transcription</keyword>
<proteinExistence type="predicted"/>
<evidence type="ECO:0000256" key="6">
    <source>
        <dbReference type="SAM" id="MobiDB-lite"/>
    </source>
</evidence>
<sequence>MISDNALIAFECMDTIQKSSDRKGKFCAYKLDLSKAYDRVDWTFLEGAMKRMGFDEQWIKWIMACVTSVRYAVRFNGALLEPFMPTRGLRQGDPLSPYLFLLVGEGLPTLIQTEINNQALKELKICRRAPGISHLLFADDSLLFFEANADQATKVSNVLKTFERCTGQLLSPNKCSILLGNKVSEGDGKDTMNILKVEKESFEEKYLGLPVPEGRMKDGHFEPIKERCHKKCNDWCEKYMSSGAKEALIKSVVQAMPNHAMSVFKFSVSLCDDLAQIIRNFWWGDETDKKKTHWKAWEKIAVPKHFGGMGFKDPRLFNQALLARKAWRLIKYPDSLCARFLKARYYPNGELTDTAFSKNPSPGWQVATAPPPTTSAPPAANSPTATASVPEKAEYSCCLSPPPIRNANHSQGSPRRRSATATPELPPPPHIRYHDALQRDWGTWVSYITDRNTTRRIWLGTFQSAAHTTWKHEVQNARLNDNDRGGLNFPLGCEEPVPKFFAPPSRFRAAALAREDREAWNAWRPTAPTRSTWTISGGSTPNAWRGRRRRTPCTRGAAEEGAPATFDDFDD</sequence>
<keyword evidence="5" id="KW-0539">Nucleus</keyword>
<protein>
    <recommendedName>
        <fullName evidence="11">Reverse transcriptase domain-containing protein</fullName>
    </recommendedName>
</protein>
<dbReference type="InterPro" id="IPR016177">
    <property type="entry name" value="DNA-bd_dom_sf"/>
</dbReference>
<evidence type="ECO:0000256" key="4">
    <source>
        <dbReference type="ARBA" id="ARBA00023163"/>
    </source>
</evidence>
<evidence type="ECO:0000256" key="2">
    <source>
        <dbReference type="ARBA" id="ARBA00023015"/>
    </source>
</evidence>
<evidence type="ECO:0000259" key="7">
    <source>
        <dbReference type="PROSITE" id="PS50878"/>
    </source>
</evidence>
<dbReference type="CDD" id="cd01650">
    <property type="entry name" value="RT_nLTR_like"/>
    <property type="match status" value="1"/>
</dbReference>
<dbReference type="PROSITE" id="PS51032">
    <property type="entry name" value="AP2_ERF"/>
    <property type="match status" value="1"/>
</dbReference>
<evidence type="ECO:0000256" key="5">
    <source>
        <dbReference type="ARBA" id="ARBA00023242"/>
    </source>
</evidence>
<organism evidence="9 10">
    <name type="scientific">Lolium multiflorum</name>
    <name type="common">Italian ryegrass</name>
    <name type="synonym">Lolium perenne subsp. multiflorum</name>
    <dbReference type="NCBI Taxonomy" id="4521"/>
    <lineage>
        <taxon>Eukaryota</taxon>
        <taxon>Viridiplantae</taxon>
        <taxon>Streptophyta</taxon>
        <taxon>Embryophyta</taxon>
        <taxon>Tracheophyta</taxon>
        <taxon>Spermatophyta</taxon>
        <taxon>Magnoliopsida</taxon>
        <taxon>Liliopsida</taxon>
        <taxon>Poales</taxon>
        <taxon>Poaceae</taxon>
        <taxon>BOP clade</taxon>
        <taxon>Pooideae</taxon>
        <taxon>Poodae</taxon>
        <taxon>Poeae</taxon>
        <taxon>Poeae Chloroplast Group 2 (Poeae type)</taxon>
        <taxon>Loliodinae</taxon>
        <taxon>Loliinae</taxon>
        <taxon>Lolium</taxon>
    </lineage>
</organism>
<dbReference type="GO" id="GO:0003700">
    <property type="term" value="F:DNA-binding transcription factor activity"/>
    <property type="evidence" value="ECO:0007669"/>
    <property type="project" value="InterPro"/>
</dbReference>
<feature type="domain" description="AP2/ERF" evidence="8">
    <location>
        <begin position="432"/>
        <end position="490"/>
    </location>
</feature>
<name>A0AAD8TBS9_LOLMU</name>
<evidence type="ECO:0000313" key="9">
    <source>
        <dbReference type="EMBL" id="KAK1678937.1"/>
    </source>
</evidence>
<evidence type="ECO:0000256" key="1">
    <source>
        <dbReference type="ARBA" id="ARBA00004123"/>
    </source>
</evidence>
<evidence type="ECO:0000259" key="8">
    <source>
        <dbReference type="PROSITE" id="PS51032"/>
    </source>
</evidence>
<comment type="caution">
    <text evidence="9">The sequence shown here is derived from an EMBL/GenBank/DDBJ whole genome shotgun (WGS) entry which is preliminary data.</text>
</comment>
<evidence type="ECO:0000256" key="3">
    <source>
        <dbReference type="ARBA" id="ARBA00023125"/>
    </source>
</evidence>
<dbReference type="PANTHER" id="PTHR33116">
    <property type="entry name" value="REVERSE TRANSCRIPTASE ZINC-BINDING DOMAIN-CONTAINING PROTEIN-RELATED-RELATED"/>
    <property type="match status" value="1"/>
</dbReference>
<feature type="domain" description="Reverse transcriptase" evidence="7">
    <location>
        <begin position="1"/>
        <end position="211"/>
    </location>
</feature>
<dbReference type="InterPro" id="IPR043502">
    <property type="entry name" value="DNA/RNA_pol_sf"/>
</dbReference>
<evidence type="ECO:0000313" key="10">
    <source>
        <dbReference type="Proteomes" id="UP001231189"/>
    </source>
</evidence>
<gene>
    <name evidence="9" type="ORF">QYE76_039785</name>
</gene>
<dbReference type="GO" id="GO:0003677">
    <property type="term" value="F:DNA binding"/>
    <property type="evidence" value="ECO:0007669"/>
    <property type="project" value="UniProtKB-KW"/>
</dbReference>
<dbReference type="Pfam" id="PF00078">
    <property type="entry name" value="RVT_1"/>
    <property type="match status" value="1"/>
</dbReference>
<feature type="region of interest" description="Disordered" evidence="6">
    <location>
        <begin position="356"/>
        <end position="387"/>
    </location>
</feature>
<accession>A0AAD8TBS9</accession>
<evidence type="ECO:0008006" key="11">
    <source>
        <dbReference type="Google" id="ProtNLM"/>
    </source>
</evidence>
<reference evidence="9" key="1">
    <citation type="submission" date="2023-07" db="EMBL/GenBank/DDBJ databases">
        <title>A chromosome-level genome assembly of Lolium multiflorum.</title>
        <authorList>
            <person name="Chen Y."/>
            <person name="Copetti D."/>
            <person name="Kolliker R."/>
            <person name="Studer B."/>
        </authorList>
    </citation>
    <scope>NUCLEOTIDE SEQUENCE</scope>
    <source>
        <strain evidence="9">02402/16</strain>
        <tissue evidence="9">Leaf</tissue>
    </source>
</reference>
<dbReference type="Proteomes" id="UP001231189">
    <property type="component" value="Unassembled WGS sequence"/>
</dbReference>
<feature type="compositionally biased region" description="Polar residues" evidence="6">
    <location>
        <begin position="528"/>
        <end position="542"/>
    </location>
</feature>
<dbReference type="SUPFAM" id="SSF56672">
    <property type="entry name" value="DNA/RNA polymerases"/>
    <property type="match status" value="1"/>
</dbReference>
<feature type="region of interest" description="Disordered" evidence="6">
    <location>
        <begin position="400"/>
        <end position="429"/>
    </location>
</feature>
<feature type="compositionally biased region" description="Low complexity" evidence="6">
    <location>
        <begin position="376"/>
        <end position="387"/>
    </location>
</feature>
<dbReference type="PROSITE" id="PS50878">
    <property type="entry name" value="RT_POL"/>
    <property type="match status" value="1"/>
</dbReference>
<feature type="region of interest" description="Disordered" evidence="6">
    <location>
        <begin position="528"/>
        <end position="571"/>
    </location>
</feature>
<dbReference type="GO" id="GO:0005634">
    <property type="term" value="C:nucleus"/>
    <property type="evidence" value="ECO:0007669"/>
    <property type="project" value="UniProtKB-SubCell"/>
</dbReference>
<keyword evidence="10" id="KW-1185">Reference proteome</keyword>
<keyword evidence="2" id="KW-0805">Transcription regulation</keyword>
<dbReference type="EMBL" id="JAUUTY010000002">
    <property type="protein sequence ID" value="KAK1678937.1"/>
    <property type="molecule type" value="Genomic_DNA"/>
</dbReference>
<keyword evidence="3" id="KW-0238">DNA-binding</keyword>
<dbReference type="PANTHER" id="PTHR33116:SF86">
    <property type="entry name" value="REVERSE TRANSCRIPTASE DOMAIN-CONTAINING PROTEIN"/>
    <property type="match status" value="1"/>
</dbReference>
<dbReference type="SUPFAM" id="SSF54171">
    <property type="entry name" value="DNA-binding domain"/>
    <property type="match status" value="1"/>
</dbReference>
<dbReference type="AlphaFoldDB" id="A0AAD8TBS9"/>
<dbReference type="InterPro" id="IPR000477">
    <property type="entry name" value="RT_dom"/>
</dbReference>
<comment type="subcellular location">
    <subcellularLocation>
        <location evidence="1">Nucleus</location>
    </subcellularLocation>
</comment>